<accession>A0AAN6NIU9</accession>
<protein>
    <submittedName>
        <fullName evidence="1">Uncharacterized protein</fullName>
    </submittedName>
</protein>
<proteinExistence type="predicted"/>
<dbReference type="EMBL" id="MU859619">
    <property type="protein sequence ID" value="KAK3946630.1"/>
    <property type="molecule type" value="Genomic_DNA"/>
</dbReference>
<comment type="caution">
    <text evidence="1">The sequence shown here is derived from an EMBL/GenBank/DDBJ whole genome shotgun (WGS) entry which is preliminary data.</text>
</comment>
<name>A0AAN6NIU9_9PEZI</name>
<reference evidence="1" key="2">
    <citation type="submission" date="2023-06" db="EMBL/GenBank/DDBJ databases">
        <authorList>
            <consortium name="Lawrence Berkeley National Laboratory"/>
            <person name="Mondo S.J."/>
            <person name="Hensen N."/>
            <person name="Bonometti L."/>
            <person name="Westerberg I."/>
            <person name="Brannstrom I.O."/>
            <person name="Guillou S."/>
            <person name="Cros-Aarteil S."/>
            <person name="Calhoun S."/>
            <person name="Haridas S."/>
            <person name="Kuo A."/>
            <person name="Pangilinan J."/>
            <person name="Riley R."/>
            <person name="Labutti K."/>
            <person name="Andreopoulos B."/>
            <person name="Lipzen A."/>
            <person name="Chen C."/>
            <person name="Yanf M."/>
            <person name="Daum C."/>
            <person name="Ng V."/>
            <person name="Clum A."/>
            <person name="Steindorff A."/>
            <person name="Ohm R."/>
            <person name="Martin F."/>
            <person name="Silar P."/>
            <person name="Natvig D."/>
            <person name="Lalanne C."/>
            <person name="Gautier V."/>
            <person name="Ament-Velasquez S.L."/>
            <person name="Kruys A."/>
            <person name="Hutchinson M.I."/>
            <person name="Powell A.J."/>
            <person name="Barry K."/>
            <person name="Miller A.N."/>
            <person name="Grigoriev I.V."/>
            <person name="Debuchy R."/>
            <person name="Gladieux P."/>
            <person name="Thoren M.H."/>
            <person name="Johannesson H."/>
        </authorList>
    </citation>
    <scope>NUCLEOTIDE SEQUENCE</scope>
    <source>
        <strain evidence="1">CBS 626.80</strain>
    </source>
</reference>
<evidence type="ECO:0000313" key="2">
    <source>
        <dbReference type="Proteomes" id="UP001303222"/>
    </source>
</evidence>
<evidence type="ECO:0000313" key="1">
    <source>
        <dbReference type="EMBL" id="KAK3946630.1"/>
    </source>
</evidence>
<dbReference type="AlphaFoldDB" id="A0AAN6NIU9"/>
<organism evidence="1 2">
    <name type="scientific">Pseudoneurospora amorphoporcata</name>
    <dbReference type="NCBI Taxonomy" id="241081"/>
    <lineage>
        <taxon>Eukaryota</taxon>
        <taxon>Fungi</taxon>
        <taxon>Dikarya</taxon>
        <taxon>Ascomycota</taxon>
        <taxon>Pezizomycotina</taxon>
        <taxon>Sordariomycetes</taxon>
        <taxon>Sordariomycetidae</taxon>
        <taxon>Sordariales</taxon>
        <taxon>Sordariaceae</taxon>
        <taxon>Pseudoneurospora</taxon>
    </lineage>
</organism>
<gene>
    <name evidence="1" type="ORF">QBC32DRAFT_357166</name>
</gene>
<sequence length="140" mass="15845">MVFGAYEFEVSMSVLLNRPGAPLPCREPPAEFETVNGHFSAQVHASFNALHDLGDMADKPSSGDVDLCRPDEWLRPVIFRTIPVMMPWIVFRLSRHPFDPKYQVEQATYYILESGHHECGLVITLFVRTGSSPQGLYLHI</sequence>
<dbReference type="Proteomes" id="UP001303222">
    <property type="component" value="Unassembled WGS sequence"/>
</dbReference>
<reference evidence="1" key="1">
    <citation type="journal article" date="2023" name="Mol. Phylogenet. Evol.">
        <title>Genome-scale phylogeny and comparative genomics of the fungal order Sordariales.</title>
        <authorList>
            <person name="Hensen N."/>
            <person name="Bonometti L."/>
            <person name="Westerberg I."/>
            <person name="Brannstrom I.O."/>
            <person name="Guillou S."/>
            <person name="Cros-Aarteil S."/>
            <person name="Calhoun S."/>
            <person name="Haridas S."/>
            <person name="Kuo A."/>
            <person name="Mondo S."/>
            <person name="Pangilinan J."/>
            <person name="Riley R."/>
            <person name="LaButti K."/>
            <person name="Andreopoulos B."/>
            <person name="Lipzen A."/>
            <person name="Chen C."/>
            <person name="Yan M."/>
            <person name="Daum C."/>
            <person name="Ng V."/>
            <person name="Clum A."/>
            <person name="Steindorff A."/>
            <person name="Ohm R.A."/>
            <person name="Martin F."/>
            <person name="Silar P."/>
            <person name="Natvig D.O."/>
            <person name="Lalanne C."/>
            <person name="Gautier V."/>
            <person name="Ament-Velasquez S.L."/>
            <person name="Kruys A."/>
            <person name="Hutchinson M.I."/>
            <person name="Powell A.J."/>
            <person name="Barry K."/>
            <person name="Miller A.N."/>
            <person name="Grigoriev I.V."/>
            <person name="Debuchy R."/>
            <person name="Gladieux P."/>
            <person name="Hiltunen Thoren M."/>
            <person name="Johannesson H."/>
        </authorList>
    </citation>
    <scope>NUCLEOTIDE SEQUENCE</scope>
    <source>
        <strain evidence="1">CBS 626.80</strain>
    </source>
</reference>
<keyword evidence="2" id="KW-1185">Reference proteome</keyword>